<proteinExistence type="predicted"/>
<dbReference type="InterPro" id="IPR004045">
    <property type="entry name" value="Glutathione_S-Trfase_N"/>
</dbReference>
<reference evidence="2" key="1">
    <citation type="submission" date="2022-08" db="EMBL/GenBank/DDBJ databases">
        <authorList>
            <consortium name="DOE Joint Genome Institute"/>
            <person name="Min B."/>
            <person name="Riley R."/>
            <person name="Sierra-Patev S."/>
            <person name="Naranjo-Ortiz M."/>
            <person name="Looney B."/>
            <person name="Konkel Z."/>
            <person name="Slot J.C."/>
            <person name="Sakamoto Y."/>
            <person name="Steenwyk J.L."/>
            <person name="Rokas A."/>
            <person name="Carro J."/>
            <person name="Camarero S."/>
            <person name="Ferreira P."/>
            <person name="Molpeceres G."/>
            <person name="Ruiz-Duenas F.J."/>
            <person name="Serrano A."/>
            <person name="Henrissat B."/>
            <person name="Drula E."/>
            <person name="Hughes K.W."/>
            <person name="Mata J.L."/>
            <person name="Ishikawa N.K."/>
            <person name="Vargas-Isla R."/>
            <person name="Ushijima S."/>
            <person name="Smith C.A."/>
            <person name="Ahrendt S."/>
            <person name="Andreopoulos W."/>
            <person name="He G."/>
            <person name="Labutti K."/>
            <person name="Lipzen A."/>
            <person name="Ng V."/>
            <person name="Sandor L."/>
            <person name="Barry K."/>
            <person name="Martinez A.T."/>
            <person name="Xiao Y."/>
            <person name="Gibbons J.G."/>
            <person name="Terashima K."/>
            <person name="Hibbett D.S."/>
            <person name="Grigoriev I.V."/>
        </authorList>
    </citation>
    <scope>NUCLEOTIDE SEQUENCE</scope>
    <source>
        <strain evidence="2">TFB10827</strain>
    </source>
</reference>
<organism evidence="2 3">
    <name type="scientific">Lentinula boryana</name>
    <dbReference type="NCBI Taxonomy" id="40481"/>
    <lineage>
        <taxon>Eukaryota</taxon>
        <taxon>Fungi</taxon>
        <taxon>Dikarya</taxon>
        <taxon>Basidiomycota</taxon>
        <taxon>Agaricomycotina</taxon>
        <taxon>Agaricomycetes</taxon>
        <taxon>Agaricomycetidae</taxon>
        <taxon>Agaricales</taxon>
        <taxon>Marasmiineae</taxon>
        <taxon>Omphalotaceae</taxon>
        <taxon>Lentinula</taxon>
    </lineage>
</organism>
<dbReference type="EMBL" id="MU790509">
    <property type="protein sequence ID" value="KAJ4001469.1"/>
    <property type="molecule type" value="Genomic_DNA"/>
</dbReference>
<gene>
    <name evidence="2" type="ORF">F5050DRAFT_1408491</name>
</gene>
<dbReference type="Gene3D" id="3.40.30.10">
    <property type="entry name" value="Glutaredoxin"/>
    <property type="match status" value="1"/>
</dbReference>
<evidence type="ECO:0000259" key="1">
    <source>
        <dbReference type="PROSITE" id="PS50404"/>
    </source>
</evidence>
<sequence>MRKNSWVAGRRVSTIRLKNPLLSGIITRKLCILFRNLDLLIPSKGVVVYQTQHGYNAQSWAPNIWRIRFILNYKQLPYKTVWVEFADVETTLRSIGAPPSVIKSDGRSVYSLPVLIDPTNTPYTPVILSNTNNISEYLESRYPSPAVFPAGSRALQSLFAHYIQEVFAKPLLPIMVPISHQQLSDRNQRHLRNNPSSLSAAYNPQGYSSSNPLPLGPQREQAWLAVKEQFDFIDTIMAKNAGDGDGIVVMGREVSYADFVLCSILLWIGQLLLPRLEQLLNPLSCVVHIAPQDWARVQNWNGGRWARLWERCKPYMQEH</sequence>
<name>A0ABQ8QSE5_9AGAR</name>
<dbReference type="Proteomes" id="UP001163828">
    <property type="component" value="Unassembled WGS sequence"/>
</dbReference>
<comment type="caution">
    <text evidence="2">The sequence shown here is derived from an EMBL/GenBank/DDBJ whole genome shotgun (WGS) entry which is preliminary data.</text>
</comment>
<dbReference type="PROSITE" id="PS50404">
    <property type="entry name" value="GST_NTER"/>
    <property type="match status" value="1"/>
</dbReference>
<protein>
    <recommendedName>
        <fullName evidence="1">GST N-terminal domain-containing protein</fullName>
    </recommendedName>
</protein>
<dbReference type="Pfam" id="PF22041">
    <property type="entry name" value="GST_C_7"/>
    <property type="match status" value="1"/>
</dbReference>
<evidence type="ECO:0000313" key="3">
    <source>
        <dbReference type="Proteomes" id="UP001163828"/>
    </source>
</evidence>
<dbReference type="InterPro" id="IPR054416">
    <property type="entry name" value="GST_UstS-like_C"/>
</dbReference>
<dbReference type="SUPFAM" id="SSF52833">
    <property type="entry name" value="Thioredoxin-like"/>
    <property type="match status" value="1"/>
</dbReference>
<dbReference type="Gene3D" id="1.20.1050.10">
    <property type="match status" value="1"/>
</dbReference>
<dbReference type="Pfam" id="PF13417">
    <property type="entry name" value="GST_N_3"/>
    <property type="match status" value="1"/>
</dbReference>
<accession>A0ABQ8QSE5</accession>
<feature type="domain" description="GST N-terminal" evidence="1">
    <location>
        <begin position="51"/>
        <end position="146"/>
    </location>
</feature>
<keyword evidence="3" id="KW-1185">Reference proteome</keyword>
<evidence type="ECO:0000313" key="2">
    <source>
        <dbReference type="EMBL" id="KAJ4001469.1"/>
    </source>
</evidence>
<dbReference type="InterPro" id="IPR036249">
    <property type="entry name" value="Thioredoxin-like_sf"/>
</dbReference>